<reference evidence="3" key="1">
    <citation type="submission" date="2019-09" db="EMBL/GenBank/DDBJ databases">
        <title>Antimicrobial potential of Antarctic Bacteria.</title>
        <authorList>
            <person name="Benaud N."/>
            <person name="Edwards R.J."/>
            <person name="Ferrari B.C."/>
        </authorList>
    </citation>
    <scope>NUCLEOTIDE SEQUENCE [LARGE SCALE GENOMIC DNA]</scope>
    <source>
        <strain evidence="3">INR9</strain>
    </source>
</reference>
<evidence type="ECO:0000313" key="2">
    <source>
        <dbReference type="EMBL" id="QNE37139.1"/>
    </source>
</evidence>
<dbReference type="GO" id="GO:0016491">
    <property type="term" value="F:oxidoreductase activity"/>
    <property type="evidence" value="ECO:0007669"/>
    <property type="project" value="InterPro"/>
</dbReference>
<dbReference type="RefSeq" id="WP_185276546.1">
    <property type="nucleotide sequence ID" value="NZ_CP043641.1"/>
</dbReference>
<dbReference type="Pfam" id="PF09995">
    <property type="entry name" value="MPAB_Lcp_cat"/>
    <property type="match status" value="1"/>
</dbReference>
<evidence type="ECO:0000259" key="1">
    <source>
        <dbReference type="Pfam" id="PF09995"/>
    </source>
</evidence>
<proteinExistence type="predicted"/>
<dbReference type="InterPro" id="IPR018713">
    <property type="entry name" value="MPAB/Lcp_cat_dom"/>
</dbReference>
<dbReference type="PANTHER" id="PTHR36151:SF3">
    <property type="entry name" value="ER-BOUND OXYGENASE MPAB_MPAB'_RUBBER OXYGENASE CATALYTIC DOMAIN-CONTAINING PROTEIN"/>
    <property type="match status" value="1"/>
</dbReference>
<protein>
    <submittedName>
        <fullName evidence="2">DUF2236 domain-containing protein</fullName>
    </submittedName>
</protein>
<organism evidence="2 3">
    <name type="scientific">Leifsonia shinshuensis</name>
    <dbReference type="NCBI Taxonomy" id="150026"/>
    <lineage>
        <taxon>Bacteria</taxon>
        <taxon>Bacillati</taxon>
        <taxon>Actinomycetota</taxon>
        <taxon>Actinomycetes</taxon>
        <taxon>Micrococcales</taxon>
        <taxon>Microbacteriaceae</taxon>
        <taxon>Leifsonia</taxon>
    </lineage>
</organism>
<dbReference type="KEGG" id="lse:F1C12_19830"/>
<dbReference type="EMBL" id="CP043641">
    <property type="protein sequence ID" value="QNE37139.1"/>
    <property type="molecule type" value="Genomic_DNA"/>
</dbReference>
<gene>
    <name evidence="2" type="ORF">F1C12_19830</name>
</gene>
<dbReference type="AlphaFoldDB" id="A0A7G6YF74"/>
<evidence type="ECO:0000313" key="3">
    <source>
        <dbReference type="Proteomes" id="UP000515511"/>
    </source>
</evidence>
<sequence length="276" mass="30850">MTTARTARGPGATRELTYRQLAGEALCLAGGGRALLLQIAHPAVGRGVVEHSDFANRMLDRFHATMTFLYAATFATPAEFEAVRRRVNQAHAPVRGAATATQPAYSAFDRELQLWVAATLYATMADLGERVFGAPSPGARQELYREATRSGFGLQVRPDEWPATEADFREYWDDMVGRLRVTDATRVVAGQILHPRGVPLWLRATLPDARIVTTGLLPPSVRDQFRLPWTPSIERGFERRMRVAATVYPRLPDRLRQRPRDLYLRRLRRSLEGGGG</sequence>
<dbReference type="Proteomes" id="UP000515511">
    <property type="component" value="Chromosome"/>
</dbReference>
<feature type="domain" description="ER-bound oxygenase mpaB/mpaB'/Rubber oxygenase catalytic" evidence="1">
    <location>
        <begin position="20"/>
        <end position="245"/>
    </location>
</feature>
<name>A0A7G6YF74_9MICO</name>
<dbReference type="PANTHER" id="PTHR36151">
    <property type="entry name" value="BLR2777 PROTEIN"/>
    <property type="match status" value="1"/>
</dbReference>
<accession>A0A7G6YF74</accession>